<sequence length="224" mass="25377">MTSLPQHSTQHSPSTLHGFRHLDGPFRLGRGRVAEVYEYHGRTVRIIRSLRRTRSFQASYEDGMLHIAAPGRLSQEAIFHASADLIQRLEKKRDNRMKTSDQDLYDRAVFLAKTWLNSEVVPASVRWSSRQTKVWGSCTSATGEIRLSTQLKGMPQWVIDGVLVHELVHLAHGGHDADFHRMAARYSRMDEAMAYLEGFSHARRFASACSPQLGWTTGDDGDED</sequence>
<dbReference type="GeneID" id="83694466"/>
<evidence type="ECO:0000259" key="1">
    <source>
        <dbReference type="Pfam" id="PF01863"/>
    </source>
</evidence>
<accession>A0AAJ6ALX9</accession>
<keyword evidence="3" id="KW-1185">Reference proteome</keyword>
<dbReference type="PANTHER" id="PTHR30399:SF1">
    <property type="entry name" value="UTP PYROPHOSPHATASE"/>
    <property type="match status" value="1"/>
</dbReference>
<dbReference type="InterPro" id="IPR053136">
    <property type="entry name" value="UTP_pyrophosphatase-like"/>
</dbReference>
<evidence type="ECO:0000313" key="2">
    <source>
        <dbReference type="EMBL" id="WGH93278.1"/>
    </source>
</evidence>
<dbReference type="Gene3D" id="3.30.2010.10">
    <property type="entry name" value="Metalloproteases ('zincins'), catalytic domain"/>
    <property type="match status" value="1"/>
</dbReference>
<evidence type="ECO:0000313" key="3">
    <source>
        <dbReference type="Proteomes" id="UP001224674"/>
    </source>
</evidence>
<dbReference type="PANTHER" id="PTHR30399">
    <property type="entry name" value="UNCHARACTERIZED PROTEIN YGJP"/>
    <property type="match status" value="1"/>
</dbReference>
<dbReference type="RefSeq" id="WP_158278510.1">
    <property type="nucleotide sequence ID" value="NZ_CP122561.1"/>
</dbReference>
<dbReference type="EMBL" id="CP122566">
    <property type="protein sequence ID" value="WGH93278.1"/>
    <property type="molecule type" value="Genomic_DNA"/>
</dbReference>
<dbReference type="Pfam" id="PF01863">
    <property type="entry name" value="YgjP-like"/>
    <property type="match status" value="1"/>
</dbReference>
<reference evidence="2 3" key="1">
    <citation type="submission" date="2023-03" db="EMBL/GenBank/DDBJ databases">
        <title>Complete genome sequences of several Auritidibacter ignavus strains isolated from ear infections.</title>
        <authorList>
            <person name="Baehr T."/>
            <person name="Baumhoegger A.M."/>
        </authorList>
    </citation>
    <scope>NUCLEOTIDE SEQUENCE [LARGE SCALE GENOMIC DNA]</scope>
    <source>
        <strain evidence="2 3">BABAE-6</strain>
    </source>
</reference>
<feature type="domain" description="YgjP-like metallopeptidase" evidence="1">
    <location>
        <begin position="119"/>
        <end position="186"/>
    </location>
</feature>
<dbReference type="AlphaFoldDB" id="A0AAJ6ALX9"/>
<proteinExistence type="predicted"/>
<gene>
    <name evidence="2" type="ORF">QDX21_00195</name>
</gene>
<protein>
    <submittedName>
        <fullName evidence="2">DUF45 domain-containing protein</fullName>
    </submittedName>
</protein>
<organism evidence="2 3">
    <name type="scientific">Auritidibacter ignavus</name>
    <dbReference type="NCBI Taxonomy" id="678932"/>
    <lineage>
        <taxon>Bacteria</taxon>
        <taxon>Bacillati</taxon>
        <taxon>Actinomycetota</taxon>
        <taxon>Actinomycetes</taxon>
        <taxon>Micrococcales</taxon>
        <taxon>Micrococcaceae</taxon>
        <taxon>Auritidibacter</taxon>
    </lineage>
</organism>
<name>A0AAJ6ALX9_9MICC</name>
<dbReference type="Proteomes" id="UP001224674">
    <property type="component" value="Chromosome"/>
</dbReference>
<dbReference type="InterPro" id="IPR002725">
    <property type="entry name" value="YgjP-like_metallopeptidase"/>
</dbReference>